<sequence length="66" mass="7271">MFLNRACTDSNAGNMGSDQSDGMGERKSGEFDVETQCCLSSLSSSYRRGKKLLDHPWCCLISEMEG</sequence>
<dbReference type="AlphaFoldDB" id="A0A0R3S8V0"/>
<dbReference type="EMBL" id="UYSG01000082">
    <property type="protein sequence ID" value="VDL16979.1"/>
    <property type="molecule type" value="Genomic_DNA"/>
</dbReference>
<reference evidence="2 3" key="2">
    <citation type="submission" date="2018-11" db="EMBL/GenBank/DDBJ databases">
        <authorList>
            <consortium name="Pathogen Informatics"/>
        </authorList>
    </citation>
    <scope>NUCLEOTIDE SEQUENCE [LARGE SCALE GENOMIC DNA]</scope>
</reference>
<feature type="region of interest" description="Disordered" evidence="1">
    <location>
        <begin position="1"/>
        <end position="28"/>
    </location>
</feature>
<feature type="compositionally biased region" description="Polar residues" evidence="1">
    <location>
        <begin position="7"/>
        <end position="20"/>
    </location>
</feature>
<dbReference type="WBParaSite" id="HDID_0000061101-mRNA-1">
    <property type="protein sequence ID" value="HDID_0000061101-mRNA-1"/>
    <property type="gene ID" value="HDID_0000061101"/>
</dbReference>
<evidence type="ECO:0000313" key="3">
    <source>
        <dbReference type="Proteomes" id="UP000274504"/>
    </source>
</evidence>
<proteinExistence type="predicted"/>
<evidence type="ECO:0000313" key="2">
    <source>
        <dbReference type="EMBL" id="VDL16979.1"/>
    </source>
</evidence>
<dbReference type="Proteomes" id="UP000274504">
    <property type="component" value="Unassembled WGS sequence"/>
</dbReference>
<evidence type="ECO:0000313" key="4">
    <source>
        <dbReference type="WBParaSite" id="HDID_0000061101-mRNA-1"/>
    </source>
</evidence>
<protein>
    <submittedName>
        <fullName evidence="2 4">Uncharacterized protein</fullName>
    </submittedName>
</protein>
<organism evidence="4">
    <name type="scientific">Hymenolepis diminuta</name>
    <name type="common">Rat tapeworm</name>
    <dbReference type="NCBI Taxonomy" id="6216"/>
    <lineage>
        <taxon>Eukaryota</taxon>
        <taxon>Metazoa</taxon>
        <taxon>Spiralia</taxon>
        <taxon>Lophotrochozoa</taxon>
        <taxon>Platyhelminthes</taxon>
        <taxon>Cestoda</taxon>
        <taxon>Eucestoda</taxon>
        <taxon>Cyclophyllidea</taxon>
        <taxon>Hymenolepididae</taxon>
        <taxon>Hymenolepis</taxon>
    </lineage>
</organism>
<name>A0A0R3S8V0_HYMDI</name>
<evidence type="ECO:0000256" key="1">
    <source>
        <dbReference type="SAM" id="MobiDB-lite"/>
    </source>
</evidence>
<accession>A0A0R3S8V0</accession>
<gene>
    <name evidence="2" type="ORF">HDID_LOCUS612</name>
</gene>
<reference evidence="4" key="1">
    <citation type="submission" date="2017-02" db="UniProtKB">
        <authorList>
            <consortium name="WormBaseParasite"/>
        </authorList>
    </citation>
    <scope>IDENTIFICATION</scope>
</reference>